<organism evidence="2">
    <name type="scientific">Candidatus Kentrum sp. TUN</name>
    <dbReference type="NCBI Taxonomy" id="2126343"/>
    <lineage>
        <taxon>Bacteria</taxon>
        <taxon>Pseudomonadati</taxon>
        <taxon>Pseudomonadota</taxon>
        <taxon>Gammaproteobacteria</taxon>
        <taxon>Candidatus Kentrum</taxon>
    </lineage>
</organism>
<evidence type="ECO:0000313" key="2">
    <source>
        <dbReference type="EMBL" id="VFK59211.1"/>
    </source>
</evidence>
<reference evidence="2" key="1">
    <citation type="submission" date="2019-02" db="EMBL/GenBank/DDBJ databases">
        <authorList>
            <person name="Gruber-Vodicka R. H."/>
            <person name="Seah K. B. B."/>
        </authorList>
    </citation>
    <scope>NUCLEOTIDE SEQUENCE</scope>
    <source>
        <strain evidence="2">BECK_BY2</strain>
        <strain evidence="1">BECK_BY3</strain>
    </source>
</reference>
<protein>
    <submittedName>
        <fullName evidence="2">Uncharacterized protein</fullName>
    </submittedName>
</protein>
<dbReference type="EMBL" id="CAADFY010000055">
    <property type="protein sequence ID" value="VFK54788.1"/>
    <property type="molecule type" value="Genomic_DNA"/>
</dbReference>
<dbReference type="AlphaFoldDB" id="A0A450ZZJ7"/>
<sequence length="51" mass="5837">MDSNTPPHMDFNQFRKEVEARLRQIGNPRVSSAFALRVALANLPMPVRQKT</sequence>
<dbReference type="EMBL" id="CAADFV010000052">
    <property type="protein sequence ID" value="VFK59211.1"/>
    <property type="molecule type" value="Genomic_DNA"/>
</dbReference>
<name>A0A450ZZJ7_9GAMM</name>
<gene>
    <name evidence="2" type="ORF">BECKTUN1418E_GA0071001_105214</name>
    <name evidence="1" type="ORF">BECKTUN1418F_GA0071002_105514</name>
</gene>
<evidence type="ECO:0000313" key="1">
    <source>
        <dbReference type="EMBL" id="VFK54788.1"/>
    </source>
</evidence>
<proteinExistence type="predicted"/>
<accession>A0A450ZZJ7</accession>